<name>A0AAV5BQ78_ELECO</name>
<proteinExistence type="predicted"/>
<gene>
    <name evidence="1" type="primary">ga03584</name>
    <name evidence="1" type="ORF">PR202_ga03584</name>
</gene>
<protein>
    <submittedName>
        <fullName evidence="1">Uncharacterized protein</fullName>
    </submittedName>
</protein>
<evidence type="ECO:0000313" key="2">
    <source>
        <dbReference type="Proteomes" id="UP001054889"/>
    </source>
</evidence>
<reference evidence="1" key="2">
    <citation type="submission" date="2021-12" db="EMBL/GenBank/DDBJ databases">
        <title>Resequencing data analysis of finger millet.</title>
        <authorList>
            <person name="Hatakeyama M."/>
            <person name="Aluri S."/>
            <person name="Balachadran M.T."/>
            <person name="Sivarajan S.R."/>
            <person name="Poveda L."/>
            <person name="Shimizu-Inatsugi R."/>
            <person name="Schlapbach R."/>
            <person name="Sreeman S.M."/>
            <person name="Shimizu K.K."/>
        </authorList>
    </citation>
    <scope>NUCLEOTIDE SEQUENCE</scope>
</reference>
<keyword evidence="2" id="KW-1185">Reference proteome</keyword>
<accession>A0AAV5BQ78</accession>
<comment type="caution">
    <text evidence="1">The sequence shown here is derived from an EMBL/GenBank/DDBJ whole genome shotgun (WGS) entry which is preliminary data.</text>
</comment>
<organism evidence="1 2">
    <name type="scientific">Eleusine coracana subsp. coracana</name>
    <dbReference type="NCBI Taxonomy" id="191504"/>
    <lineage>
        <taxon>Eukaryota</taxon>
        <taxon>Viridiplantae</taxon>
        <taxon>Streptophyta</taxon>
        <taxon>Embryophyta</taxon>
        <taxon>Tracheophyta</taxon>
        <taxon>Spermatophyta</taxon>
        <taxon>Magnoliopsida</taxon>
        <taxon>Liliopsida</taxon>
        <taxon>Poales</taxon>
        <taxon>Poaceae</taxon>
        <taxon>PACMAD clade</taxon>
        <taxon>Chloridoideae</taxon>
        <taxon>Cynodonteae</taxon>
        <taxon>Eleusininae</taxon>
        <taxon>Eleusine</taxon>
    </lineage>
</organism>
<dbReference type="AlphaFoldDB" id="A0AAV5BQ78"/>
<sequence length="115" mass="12186">MVPTRAANKRTVAEALEGFRCSWCCYCSSVGSVLSAVQRGFRNGPSTWGAGYPCLVPILLRNDCVFNGVAPSLSTILTMAGDEARLWSMAGDEARLWSMAGAKGLSLLTGHDVGD</sequence>
<dbReference type="EMBL" id="BQKI01000002">
    <property type="protein sequence ID" value="GJM87612.1"/>
    <property type="molecule type" value="Genomic_DNA"/>
</dbReference>
<dbReference type="Proteomes" id="UP001054889">
    <property type="component" value="Unassembled WGS sequence"/>
</dbReference>
<evidence type="ECO:0000313" key="1">
    <source>
        <dbReference type="EMBL" id="GJM87612.1"/>
    </source>
</evidence>
<reference evidence="1" key="1">
    <citation type="journal article" date="2018" name="DNA Res.">
        <title>Multiple hybrid de novo genome assembly of finger millet, an orphan allotetraploid crop.</title>
        <authorList>
            <person name="Hatakeyama M."/>
            <person name="Aluri S."/>
            <person name="Balachadran M.T."/>
            <person name="Sivarajan S.R."/>
            <person name="Patrignani A."/>
            <person name="Gruter S."/>
            <person name="Poveda L."/>
            <person name="Shimizu-Inatsugi R."/>
            <person name="Baeten J."/>
            <person name="Francoijs K.J."/>
            <person name="Nataraja K.N."/>
            <person name="Reddy Y.A.N."/>
            <person name="Phadnis S."/>
            <person name="Ravikumar R.L."/>
            <person name="Schlapbach R."/>
            <person name="Sreeman S.M."/>
            <person name="Shimizu K.K."/>
        </authorList>
    </citation>
    <scope>NUCLEOTIDE SEQUENCE</scope>
</reference>